<reference evidence="2 3" key="1">
    <citation type="submission" date="2023-02" db="EMBL/GenBank/DDBJ databases">
        <title>LHISI_Scaffold_Assembly.</title>
        <authorList>
            <person name="Stuart O.P."/>
            <person name="Cleave R."/>
            <person name="Magrath M.J.L."/>
            <person name="Mikheyev A.S."/>
        </authorList>
    </citation>
    <scope>NUCLEOTIDE SEQUENCE [LARGE SCALE GENOMIC DNA]</scope>
    <source>
        <strain evidence="2">Daus_M_001</strain>
        <tissue evidence="2">Leg muscle</tissue>
    </source>
</reference>
<keyword evidence="3" id="KW-1185">Reference proteome</keyword>
<name>A0ABQ9GWC3_9NEOP</name>
<sequence>MRTYDKEKGRVTRKFRLLFQHSKSTNMYVSNRYNNRIAKSLDVVCYLLMRPCILAFNSFAACYISTIHEKLGMLRCLNYLVYGPLYAVVLVFCLPVGAIGFALWLILCWIWAWRQDQFTFVCLENNTQAYLREKYTVDKQSQDDIYSVCTANVLLASEFLAKLNNIKDSIRRSVHISDRIVEHSGKPVLNTIAYEQGKDTKWIVDGKARCVISQFPRVDFLCLQEVWERCHAMMLIKHLQPEFTYFVYDVGEYSWDINYCLFGKCSFSDHSSE</sequence>
<keyword evidence="1" id="KW-0812">Transmembrane</keyword>
<accession>A0ABQ9GWC3</accession>
<dbReference type="PANTHER" id="PTHR16320:SF1">
    <property type="entry name" value="SPHINGOMYELINASE DDB_G0288017"/>
    <property type="match status" value="1"/>
</dbReference>
<organism evidence="2 3">
    <name type="scientific">Dryococelus australis</name>
    <dbReference type="NCBI Taxonomy" id="614101"/>
    <lineage>
        <taxon>Eukaryota</taxon>
        <taxon>Metazoa</taxon>
        <taxon>Ecdysozoa</taxon>
        <taxon>Arthropoda</taxon>
        <taxon>Hexapoda</taxon>
        <taxon>Insecta</taxon>
        <taxon>Pterygota</taxon>
        <taxon>Neoptera</taxon>
        <taxon>Polyneoptera</taxon>
        <taxon>Phasmatodea</taxon>
        <taxon>Verophasmatodea</taxon>
        <taxon>Anareolatae</taxon>
        <taxon>Phasmatidae</taxon>
        <taxon>Eurycanthinae</taxon>
        <taxon>Dryococelus</taxon>
    </lineage>
</organism>
<gene>
    <name evidence="2" type="ORF">PR048_020778</name>
</gene>
<comment type="caution">
    <text evidence="2">The sequence shown here is derived from an EMBL/GenBank/DDBJ whole genome shotgun (WGS) entry which is preliminary data.</text>
</comment>
<dbReference type="EMBL" id="JARBHB010000008">
    <property type="protein sequence ID" value="KAJ8876333.1"/>
    <property type="molecule type" value="Genomic_DNA"/>
</dbReference>
<evidence type="ECO:0000313" key="2">
    <source>
        <dbReference type="EMBL" id="KAJ8876333.1"/>
    </source>
</evidence>
<protein>
    <submittedName>
        <fullName evidence="2">Uncharacterized protein</fullName>
    </submittedName>
</protein>
<dbReference type="InterPro" id="IPR038772">
    <property type="entry name" value="Sph/SMPD2-like"/>
</dbReference>
<keyword evidence="1" id="KW-1133">Transmembrane helix</keyword>
<dbReference type="Proteomes" id="UP001159363">
    <property type="component" value="Chromosome 7"/>
</dbReference>
<evidence type="ECO:0000313" key="3">
    <source>
        <dbReference type="Proteomes" id="UP001159363"/>
    </source>
</evidence>
<dbReference type="PANTHER" id="PTHR16320">
    <property type="entry name" value="SPHINGOMYELINASE FAMILY MEMBER"/>
    <property type="match status" value="1"/>
</dbReference>
<keyword evidence="1" id="KW-0472">Membrane</keyword>
<proteinExistence type="predicted"/>
<feature type="transmembrane region" description="Helical" evidence="1">
    <location>
        <begin position="43"/>
        <end position="66"/>
    </location>
</feature>
<evidence type="ECO:0000256" key="1">
    <source>
        <dbReference type="SAM" id="Phobius"/>
    </source>
</evidence>
<feature type="transmembrane region" description="Helical" evidence="1">
    <location>
        <begin position="86"/>
        <end position="111"/>
    </location>
</feature>